<dbReference type="InterPro" id="IPR036291">
    <property type="entry name" value="NAD(P)-bd_dom_sf"/>
</dbReference>
<dbReference type="SUPFAM" id="SSF51735">
    <property type="entry name" value="NAD(P)-binding Rossmann-fold domains"/>
    <property type="match status" value="1"/>
</dbReference>
<name>A0ABV4AF70_9GAMM</name>
<dbReference type="Pfam" id="PF03435">
    <property type="entry name" value="Sacchrp_dh_NADP"/>
    <property type="match status" value="1"/>
</dbReference>
<evidence type="ECO:0000259" key="1">
    <source>
        <dbReference type="Pfam" id="PF03435"/>
    </source>
</evidence>
<dbReference type="PANTHER" id="PTHR43796">
    <property type="entry name" value="CARBOXYNORSPERMIDINE SYNTHASE"/>
    <property type="match status" value="1"/>
</dbReference>
<evidence type="ECO:0000313" key="2">
    <source>
        <dbReference type="EMBL" id="MEY1661339.1"/>
    </source>
</evidence>
<keyword evidence="3" id="KW-1185">Reference proteome</keyword>
<reference evidence="2 3" key="1">
    <citation type="submission" date="2024-07" db="EMBL/GenBank/DDBJ databases">
        <authorList>
            <person name="Ren Q."/>
        </authorList>
    </citation>
    <scope>NUCLEOTIDE SEQUENCE [LARGE SCALE GENOMIC DNA]</scope>
    <source>
        <strain evidence="2 3">REN37</strain>
    </source>
</reference>
<accession>A0ABV4AF70</accession>
<dbReference type="Proteomes" id="UP001562065">
    <property type="component" value="Unassembled WGS sequence"/>
</dbReference>
<dbReference type="EMBL" id="JBGCUO010000001">
    <property type="protein sequence ID" value="MEY1661339.1"/>
    <property type="molecule type" value="Genomic_DNA"/>
</dbReference>
<dbReference type="Gene3D" id="3.40.50.720">
    <property type="entry name" value="NAD(P)-binding Rossmann-like Domain"/>
    <property type="match status" value="2"/>
</dbReference>
<dbReference type="InterPro" id="IPR005097">
    <property type="entry name" value="Sacchrp_dh_NADP-bd"/>
</dbReference>
<feature type="domain" description="Saccharopine dehydrogenase NADP binding" evidence="1">
    <location>
        <begin position="3"/>
        <end position="127"/>
    </location>
</feature>
<dbReference type="PANTHER" id="PTHR43796:SF2">
    <property type="entry name" value="CARBOXYNORSPERMIDINE SYNTHASE"/>
    <property type="match status" value="1"/>
</dbReference>
<organism evidence="2 3">
    <name type="scientific">Isoalcanivorax beigongshangi</name>
    <dbReference type="NCBI Taxonomy" id="3238810"/>
    <lineage>
        <taxon>Bacteria</taxon>
        <taxon>Pseudomonadati</taxon>
        <taxon>Pseudomonadota</taxon>
        <taxon>Gammaproteobacteria</taxon>
        <taxon>Oceanospirillales</taxon>
        <taxon>Alcanivoracaceae</taxon>
        <taxon>Isoalcanivorax</taxon>
    </lineage>
</organism>
<sequence>MKVLAIGGGGSMGRAAVRAMKTFDFVEQVVLAGIDHQRAGRFAASLNDPRFSARFLDITDGADLRAAIRECDVVINSAGPFFRFGVPVLQAAIDEGKHYCDICDDWQPTLDMLALHEQAANKGITAVIGLGASPGIANMLAMKAAQQLDDIHTLYSAWRLSNAHNEDDGFFEEGEAGASADAAAVHLVHCLTETIPLVQDGNVEERLPLEQRSFNYPGYGPLDLWSIGHPEAVTFPRRFPALRNCMNGMLGVGVLVDDLRALADQVRAGAMTVDQAAAVLMSDGGRDQRRERLMEGEDDNAIGIMAFAQGTKDGRERRVGATLRQVPAGGMSAVTGIPLALFLPLLQQGAIQGHGVLSPEQAVDPDAFFALLDGFTGPDGCGLMVSCED</sequence>
<comment type="caution">
    <text evidence="2">The sequence shown here is derived from an EMBL/GenBank/DDBJ whole genome shotgun (WGS) entry which is preliminary data.</text>
</comment>
<dbReference type="RefSeq" id="WP_369454597.1">
    <property type="nucleotide sequence ID" value="NZ_JBGCUO010000001.1"/>
</dbReference>
<protein>
    <submittedName>
        <fullName evidence="2">Saccharopine dehydrogenase family protein</fullName>
    </submittedName>
</protein>
<evidence type="ECO:0000313" key="3">
    <source>
        <dbReference type="Proteomes" id="UP001562065"/>
    </source>
</evidence>
<proteinExistence type="predicted"/>
<gene>
    <name evidence="2" type="ORF">AB5I84_04165</name>
</gene>